<evidence type="ECO:0000256" key="4">
    <source>
        <dbReference type="ARBA" id="ARBA00022679"/>
    </source>
</evidence>
<protein>
    <recommendedName>
        <fullName evidence="2">histidine kinase</fullName>
        <ecNumber evidence="2">2.7.13.3</ecNumber>
    </recommendedName>
</protein>
<dbReference type="Pfam" id="PF23539">
    <property type="entry name" value="DUF7134"/>
    <property type="match status" value="1"/>
</dbReference>
<dbReference type="RefSeq" id="WP_188668882.1">
    <property type="nucleotide sequence ID" value="NZ_BMJI01000021.1"/>
</dbReference>
<sequence length="391" mass="41738">MDLHQRLARWMRDRPRTVDVAVAVLLWLLTAVLAGRADATAAVVGTALLVPVAVRRRWPIGTALAVAAVCLVQWVFGIAPVPAQIAVPLVVYTAAAHGRRAGSRTVLGLGLTGAVLAALPVYLQRWTPFFSAPAVVGVFLVCALLVLVAWTFGDLARTRRLRLKELTEANRRLRVEREQERALAAADERTHIAREMHDVIAHSLTVMITQADGARYASVQHPEAAPQALETIAETGRASLREMRRLLGVLRAGADTGTRPTPTLADVADLVGTIRSSGLEVEARVTGRQRAALAPGAELTAYRVVQEGLTNVLKHAGPSATALVELTWDFAGLTVIVDDDGRGAAALDATAGARQGLVGMAERIRLYDGTLRAGPTATGFRIRATLPYPEG</sequence>
<dbReference type="PANTHER" id="PTHR24421">
    <property type="entry name" value="NITRATE/NITRITE SENSOR PROTEIN NARX-RELATED"/>
    <property type="match status" value="1"/>
</dbReference>
<keyword evidence="9" id="KW-0812">Transmembrane</keyword>
<feature type="domain" description="Histidine kinase/HSP90-like ATPase" evidence="10">
    <location>
        <begin position="298"/>
        <end position="389"/>
    </location>
</feature>
<dbReference type="Gene3D" id="1.20.5.1930">
    <property type="match status" value="1"/>
</dbReference>
<evidence type="ECO:0000256" key="5">
    <source>
        <dbReference type="ARBA" id="ARBA00022741"/>
    </source>
</evidence>
<evidence type="ECO:0000256" key="3">
    <source>
        <dbReference type="ARBA" id="ARBA00022553"/>
    </source>
</evidence>
<evidence type="ECO:0000259" key="10">
    <source>
        <dbReference type="Pfam" id="PF02518"/>
    </source>
</evidence>
<dbReference type="CDD" id="cd16917">
    <property type="entry name" value="HATPase_UhpB-NarQ-NarX-like"/>
    <property type="match status" value="1"/>
</dbReference>
<dbReference type="InterPro" id="IPR011712">
    <property type="entry name" value="Sig_transdc_His_kin_sub3_dim/P"/>
</dbReference>
<dbReference type="Proteomes" id="UP000597761">
    <property type="component" value="Unassembled WGS sequence"/>
</dbReference>
<keyword evidence="3" id="KW-0597">Phosphoprotein</keyword>
<dbReference type="EMBL" id="BMJI01000021">
    <property type="protein sequence ID" value="GGC98161.1"/>
    <property type="molecule type" value="Genomic_DNA"/>
</dbReference>
<keyword evidence="6 13" id="KW-0418">Kinase</keyword>
<name>A0ABQ1PJ40_9MICC</name>
<reference evidence="14" key="1">
    <citation type="journal article" date="2019" name="Int. J. Syst. Evol. Microbiol.">
        <title>The Global Catalogue of Microorganisms (GCM) 10K type strain sequencing project: providing services to taxonomists for standard genome sequencing and annotation.</title>
        <authorList>
            <consortium name="The Broad Institute Genomics Platform"/>
            <consortium name="The Broad Institute Genome Sequencing Center for Infectious Disease"/>
            <person name="Wu L."/>
            <person name="Ma J."/>
        </authorList>
    </citation>
    <scope>NUCLEOTIDE SEQUENCE [LARGE SCALE GENOMIC DNA]</scope>
    <source>
        <strain evidence="14">CGMCC 1.15480</strain>
    </source>
</reference>
<evidence type="ECO:0000259" key="11">
    <source>
        <dbReference type="Pfam" id="PF07730"/>
    </source>
</evidence>
<organism evidence="13 14">
    <name type="scientific">Tersicoccus solisilvae</name>
    <dbReference type="NCBI Taxonomy" id="1882339"/>
    <lineage>
        <taxon>Bacteria</taxon>
        <taxon>Bacillati</taxon>
        <taxon>Actinomycetota</taxon>
        <taxon>Actinomycetes</taxon>
        <taxon>Micrococcales</taxon>
        <taxon>Micrococcaceae</taxon>
        <taxon>Tersicoccus</taxon>
    </lineage>
</organism>
<comment type="catalytic activity">
    <reaction evidence="1">
        <text>ATP + protein L-histidine = ADP + protein N-phospho-L-histidine.</text>
        <dbReference type="EC" id="2.7.13.3"/>
    </reaction>
</comment>
<feature type="transmembrane region" description="Helical" evidence="9">
    <location>
        <begin position="129"/>
        <end position="152"/>
    </location>
</feature>
<dbReference type="Pfam" id="PF07730">
    <property type="entry name" value="HisKA_3"/>
    <property type="match status" value="1"/>
</dbReference>
<dbReference type="SUPFAM" id="SSF55874">
    <property type="entry name" value="ATPase domain of HSP90 chaperone/DNA topoisomerase II/histidine kinase"/>
    <property type="match status" value="1"/>
</dbReference>
<evidence type="ECO:0000256" key="7">
    <source>
        <dbReference type="ARBA" id="ARBA00022840"/>
    </source>
</evidence>
<feature type="transmembrane region" description="Helical" evidence="9">
    <location>
        <begin position="106"/>
        <end position="123"/>
    </location>
</feature>
<comment type="caution">
    <text evidence="13">The sequence shown here is derived from an EMBL/GenBank/DDBJ whole genome shotgun (WGS) entry which is preliminary data.</text>
</comment>
<dbReference type="Pfam" id="PF02518">
    <property type="entry name" value="HATPase_c"/>
    <property type="match status" value="1"/>
</dbReference>
<feature type="domain" description="Signal transduction histidine kinase subgroup 3 dimerisation and phosphoacceptor" evidence="11">
    <location>
        <begin position="188"/>
        <end position="253"/>
    </location>
</feature>
<dbReference type="GO" id="GO:0016301">
    <property type="term" value="F:kinase activity"/>
    <property type="evidence" value="ECO:0007669"/>
    <property type="project" value="UniProtKB-KW"/>
</dbReference>
<feature type="transmembrane region" description="Helical" evidence="9">
    <location>
        <begin position="65"/>
        <end position="94"/>
    </location>
</feature>
<evidence type="ECO:0000259" key="12">
    <source>
        <dbReference type="Pfam" id="PF23539"/>
    </source>
</evidence>
<keyword evidence="9" id="KW-1133">Transmembrane helix</keyword>
<keyword evidence="9" id="KW-0472">Membrane</keyword>
<keyword evidence="5" id="KW-0547">Nucleotide-binding</keyword>
<dbReference type="EC" id="2.7.13.3" evidence="2"/>
<keyword evidence="4" id="KW-0808">Transferase</keyword>
<dbReference type="InterPro" id="IPR003594">
    <property type="entry name" value="HATPase_dom"/>
</dbReference>
<evidence type="ECO:0000256" key="8">
    <source>
        <dbReference type="ARBA" id="ARBA00023012"/>
    </source>
</evidence>
<evidence type="ECO:0000256" key="9">
    <source>
        <dbReference type="SAM" id="Phobius"/>
    </source>
</evidence>
<dbReference type="Gene3D" id="3.30.565.10">
    <property type="entry name" value="Histidine kinase-like ATPase, C-terminal domain"/>
    <property type="match status" value="1"/>
</dbReference>
<keyword evidence="14" id="KW-1185">Reference proteome</keyword>
<evidence type="ECO:0000313" key="14">
    <source>
        <dbReference type="Proteomes" id="UP000597761"/>
    </source>
</evidence>
<gene>
    <name evidence="13" type="ORF">GCM10011512_26390</name>
</gene>
<evidence type="ECO:0000256" key="1">
    <source>
        <dbReference type="ARBA" id="ARBA00000085"/>
    </source>
</evidence>
<keyword evidence="7" id="KW-0067">ATP-binding</keyword>
<evidence type="ECO:0000313" key="13">
    <source>
        <dbReference type="EMBL" id="GGC98161.1"/>
    </source>
</evidence>
<proteinExistence type="predicted"/>
<dbReference type="PANTHER" id="PTHR24421:SF10">
    <property type="entry name" value="NITRATE_NITRITE SENSOR PROTEIN NARQ"/>
    <property type="match status" value="1"/>
</dbReference>
<feature type="domain" description="DUF7134" evidence="12">
    <location>
        <begin position="7"/>
        <end position="160"/>
    </location>
</feature>
<accession>A0ABQ1PJ40</accession>
<dbReference type="InterPro" id="IPR055558">
    <property type="entry name" value="DUF7134"/>
</dbReference>
<keyword evidence="8" id="KW-0902">Two-component regulatory system</keyword>
<dbReference type="InterPro" id="IPR050482">
    <property type="entry name" value="Sensor_HK_TwoCompSys"/>
</dbReference>
<dbReference type="InterPro" id="IPR036890">
    <property type="entry name" value="HATPase_C_sf"/>
</dbReference>
<evidence type="ECO:0000256" key="6">
    <source>
        <dbReference type="ARBA" id="ARBA00022777"/>
    </source>
</evidence>
<evidence type="ECO:0000256" key="2">
    <source>
        <dbReference type="ARBA" id="ARBA00012438"/>
    </source>
</evidence>